<organism evidence="1 2">
    <name type="scientific">Pontibacter burrus</name>
    <dbReference type="NCBI Taxonomy" id="2704466"/>
    <lineage>
        <taxon>Bacteria</taxon>
        <taxon>Pseudomonadati</taxon>
        <taxon>Bacteroidota</taxon>
        <taxon>Cytophagia</taxon>
        <taxon>Cytophagales</taxon>
        <taxon>Hymenobacteraceae</taxon>
        <taxon>Pontibacter</taxon>
    </lineage>
</organism>
<proteinExistence type="predicted"/>
<dbReference type="AlphaFoldDB" id="A0A6B3LJU0"/>
<evidence type="ECO:0000313" key="2">
    <source>
        <dbReference type="Proteomes" id="UP000474777"/>
    </source>
</evidence>
<sequence length="202" mass="23472">MKLLHYLPLLLITLSCSSGDSSREKSRLNESAIKVRVLDLRSEQIYKQSQQLIKGKNSAELVESIKPFLQFDDSLQLIKNELITIAGGYTEEAFYYNVPAFNYVEDYFYGETAFRNNSHDFFFATLERLNQEINRLSLNTRFSVTLEERFTILQERYGVEDRKYLFKNLSISEAVELIEAIRRQAAIGHQEHVINELIKSNG</sequence>
<dbReference type="EMBL" id="JAAGWD010000001">
    <property type="protein sequence ID" value="NEM96233.1"/>
    <property type="molecule type" value="Genomic_DNA"/>
</dbReference>
<evidence type="ECO:0000313" key="1">
    <source>
        <dbReference type="EMBL" id="NEM96233.1"/>
    </source>
</evidence>
<comment type="caution">
    <text evidence="1">The sequence shown here is derived from an EMBL/GenBank/DDBJ whole genome shotgun (WGS) entry which is preliminary data.</text>
</comment>
<keyword evidence="2" id="KW-1185">Reference proteome</keyword>
<dbReference type="RefSeq" id="WP_163911109.1">
    <property type="nucleotide sequence ID" value="NZ_JAAGWD010000001.1"/>
</dbReference>
<name>A0A6B3LJU0_9BACT</name>
<dbReference type="PROSITE" id="PS51257">
    <property type="entry name" value="PROKAR_LIPOPROTEIN"/>
    <property type="match status" value="1"/>
</dbReference>
<protein>
    <submittedName>
        <fullName evidence="1">Uncharacterized protein</fullName>
    </submittedName>
</protein>
<accession>A0A6B3LJU0</accession>
<dbReference type="Proteomes" id="UP000474777">
    <property type="component" value="Unassembled WGS sequence"/>
</dbReference>
<reference evidence="1 2" key="1">
    <citation type="submission" date="2020-02" db="EMBL/GenBank/DDBJ databases">
        <authorList>
            <person name="Kim M.K."/>
        </authorList>
    </citation>
    <scope>NUCLEOTIDE SEQUENCE [LARGE SCALE GENOMIC DNA]</scope>
    <source>
        <strain evidence="1 2">BT327</strain>
    </source>
</reference>
<gene>
    <name evidence="1" type="ORF">GXP69_00875</name>
</gene>